<feature type="domain" description="Glycosyltransferase 2-like" evidence="2">
    <location>
        <begin position="10"/>
        <end position="81"/>
    </location>
</feature>
<feature type="compositionally biased region" description="Basic residues" evidence="1">
    <location>
        <begin position="103"/>
        <end position="113"/>
    </location>
</feature>
<evidence type="ECO:0000259" key="2">
    <source>
        <dbReference type="Pfam" id="PF00535"/>
    </source>
</evidence>
<dbReference type="SUPFAM" id="SSF53448">
    <property type="entry name" value="Nucleotide-diphospho-sugar transferases"/>
    <property type="match status" value="1"/>
</dbReference>
<dbReference type="Pfam" id="PF00535">
    <property type="entry name" value="Glycos_transf_2"/>
    <property type="match status" value="1"/>
</dbReference>
<feature type="region of interest" description="Disordered" evidence="1">
    <location>
        <begin position="86"/>
        <end position="113"/>
    </location>
</feature>
<evidence type="ECO:0000256" key="1">
    <source>
        <dbReference type="SAM" id="MobiDB-lite"/>
    </source>
</evidence>
<sequence length="113" mass="11596">MVPTGAPTPDLAAGLDSVLQQTLRDLEVLVVHPAARGAEVAEVVDRLGDDRVRLLATDGPDRSAALAAGAAAATGAWVAFCPRPATGCRSTSRASWASPPPRAPRRRTTSSNG</sequence>
<reference evidence="4" key="1">
    <citation type="journal article" date="2019" name="Int. J. Syst. Evol. Microbiol.">
        <title>The Global Catalogue of Microorganisms (GCM) 10K type strain sequencing project: providing services to taxonomists for standard genome sequencing and annotation.</title>
        <authorList>
            <consortium name="The Broad Institute Genomics Platform"/>
            <consortium name="The Broad Institute Genome Sequencing Center for Infectious Disease"/>
            <person name="Wu L."/>
            <person name="Ma J."/>
        </authorList>
    </citation>
    <scope>NUCLEOTIDE SEQUENCE [LARGE SCALE GENOMIC DNA]</scope>
    <source>
        <strain evidence="4">NBRC 108730</strain>
    </source>
</reference>
<dbReference type="Proteomes" id="UP001157017">
    <property type="component" value="Unassembled WGS sequence"/>
</dbReference>
<protein>
    <recommendedName>
        <fullName evidence="2">Glycosyltransferase 2-like domain-containing protein</fullName>
    </recommendedName>
</protein>
<proteinExistence type="predicted"/>
<dbReference type="InterPro" id="IPR029044">
    <property type="entry name" value="Nucleotide-diphossugar_trans"/>
</dbReference>
<accession>A0ABQ6JG69</accession>
<evidence type="ECO:0000313" key="4">
    <source>
        <dbReference type="Proteomes" id="UP001157017"/>
    </source>
</evidence>
<keyword evidence="4" id="KW-1185">Reference proteome</keyword>
<name>A0ABQ6JG69_9ACTN</name>
<dbReference type="InterPro" id="IPR001173">
    <property type="entry name" value="Glyco_trans_2-like"/>
</dbReference>
<gene>
    <name evidence="3" type="ORF">GCM10025868_24570</name>
</gene>
<organism evidence="3 4">
    <name type="scientific">Angustibacter aerolatus</name>
    <dbReference type="NCBI Taxonomy" id="1162965"/>
    <lineage>
        <taxon>Bacteria</taxon>
        <taxon>Bacillati</taxon>
        <taxon>Actinomycetota</taxon>
        <taxon>Actinomycetes</taxon>
        <taxon>Kineosporiales</taxon>
        <taxon>Kineosporiaceae</taxon>
    </lineage>
</organism>
<dbReference type="EMBL" id="BSUZ01000001">
    <property type="protein sequence ID" value="GMA87207.1"/>
    <property type="molecule type" value="Genomic_DNA"/>
</dbReference>
<comment type="caution">
    <text evidence="3">The sequence shown here is derived from an EMBL/GenBank/DDBJ whole genome shotgun (WGS) entry which is preliminary data.</text>
</comment>
<dbReference type="Gene3D" id="3.90.550.10">
    <property type="entry name" value="Spore Coat Polysaccharide Biosynthesis Protein SpsA, Chain A"/>
    <property type="match status" value="1"/>
</dbReference>
<evidence type="ECO:0000313" key="3">
    <source>
        <dbReference type="EMBL" id="GMA87207.1"/>
    </source>
</evidence>